<comment type="caution">
    <text evidence="1">The sequence shown here is derived from an EMBL/GenBank/DDBJ whole genome shotgun (WGS) entry which is preliminary data.</text>
</comment>
<reference evidence="1" key="1">
    <citation type="journal article" date="2014" name="Front. Microbiol.">
        <title>High frequency of phylogenetically diverse reductive dehalogenase-homologous genes in deep subseafloor sedimentary metagenomes.</title>
        <authorList>
            <person name="Kawai M."/>
            <person name="Futagami T."/>
            <person name="Toyoda A."/>
            <person name="Takaki Y."/>
            <person name="Nishi S."/>
            <person name="Hori S."/>
            <person name="Arai W."/>
            <person name="Tsubouchi T."/>
            <person name="Morono Y."/>
            <person name="Uchiyama I."/>
            <person name="Ito T."/>
            <person name="Fujiyama A."/>
            <person name="Inagaki F."/>
            <person name="Takami H."/>
        </authorList>
    </citation>
    <scope>NUCLEOTIDE SEQUENCE</scope>
    <source>
        <strain evidence="1">Expedition CK06-06</strain>
    </source>
</reference>
<proteinExistence type="predicted"/>
<protein>
    <submittedName>
        <fullName evidence="1">Uncharacterized protein</fullName>
    </submittedName>
</protein>
<evidence type="ECO:0000313" key="1">
    <source>
        <dbReference type="EMBL" id="GAG60139.1"/>
    </source>
</evidence>
<accession>X0YU59</accession>
<organism evidence="1">
    <name type="scientific">marine sediment metagenome</name>
    <dbReference type="NCBI Taxonomy" id="412755"/>
    <lineage>
        <taxon>unclassified sequences</taxon>
        <taxon>metagenomes</taxon>
        <taxon>ecological metagenomes</taxon>
    </lineage>
</organism>
<name>X0YU59_9ZZZZ</name>
<dbReference type="EMBL" id="BART01000994">
    <property type="protein sequence ID" value="GAG60139.1"/>
    <property type="molecule type" value="Genomic_DNA"/>
</dbReference>
<gene>
    <name evidence="1" type="ORF">S01H4_03897</name>
</gene>
<feature type="non-terminal residue" evidence="1">
    <location>
        <position position="282"/>
    </location>
</feature>
<sequence length="282" mass="33594">MKYFSTIIGFKRAQDKKREEEVFFEEIIKKTKTGITFPKVLRESLFNEETETFFKIIVPKEKDRIILEVLTEEEANQHLVRAKESKPKTQIKISPKIIDKKTPKKVAPNWGDYFIYDFKVKQKVQPILESAFYKFAETPINMEDAMGRIKYALVSFLSGTKTENAKLYFSIIKLLIDIIERFDQPNLIDWIFEKIVPNIESKFLYEQAFLELLEVSLKLKRYEKAELFIFYILKNIDDYPRSELYNVFNSFKQLVKKVRFIERTDKIDLLLKEKLMEYGEGI</sequence>
<dbReference type="AlphaFoldDB" id="X0YU59"/>